<evidence type="ECO:0000313" key="2">
    <source>
        <dbReference type="Proteomes" id="UP000437748"/>
    </source>
</evidence>
<evidence type="ECO:0000313" key="1">
    <source>
        <dbReference type="EMBL" id="KAB8037869.1"/>
    </source>
</evidence>
<keyword evidence="2" id="KW-1185">Reference proteome</keyword>
<dbReference type="AlphaFoldDB" id="A0A6N6VQK3"/>
<reference evidence="1 2" key="1">
    <citation type="submission" date="2019-10" db="EMBL/GenBank/DDBJ databases">
        <title>New species of Slilvanegrellaceae.</title>
        <authorList>
            <person name="Pitt A."/>
            <person name="Hahn M.W."/>
        </authorList>
    </citation>
    <scope>NUCLEOTIDE SEQUENCE [LARGE SCALE GENOMIC DNA]</scope>
    <source>
        <strain evidence="1 2">SP-Ram-0.45-NSY-1</strain>
    </source>
</reference>
<dbReference type="RefSeq" id="WP_153420947.1">
    <property type="nucleotide sequence ID" value="NZ_WFLM01000004.1"/>
</dbReference>
<dbReference type="OrthoDB" id="5290020at2"/>
<dbReference type="EMBL" id="WFLM01000004">
    <property type="protein sequence ID" value="KAB8037869.1"/>
    <property type="molecule type" value="Genomic_DNA"/>
</dbReference>
<gene>
    <name evidence="1" type="ORF">GCL60_11890</name>
</gene>
<sequence>MNLFLFRFAICILISLLESFLFALENKEIPNRFTLTNGYLEESFNSNEGMAYFPMSIYETYDWGFRKISADKYGFGRFSSWFISGLFQMFYFNSTYMSTPYHEFGHGTRFRSLGSNNITYYIDSNHTVTAGSYFEMVFNRVNYSNEGAATSSVIISQNPNDSIKNDLIVSAGGMNNEILLSKLITERVYDRGGSVPDFFFYLENKLSPYNYSSLNTSEFKGGDPQTIQNDYASLGKNITTTDLKNSYLFSLLASGSFYSLLWGDLYYIGTGNHNVKTIDIYGVSLPDFSTYINSKGLSMETMMHYRVNEVLTFGLSYEKVYIGDNYDQISPQFRYVMKLNSGMLKYFIAKPQLIIGLGNNGVDLGGSLLSEVEGDYLGLFLKYTYYNQNNLYGERNIPFINKPNEILGGVFFNLF</sequence>
<accession>A0A6N6VQK3</accession>
<comment type="caution">
    <text evidence="1">The sequence shown here is derived from an EMBL/GenBank/DDBJ whole genome shotgun (WGS) entry which is preliminary data.</text>
</comment>
<dbReference type="Proteomes" id="UP000437748">
    <property type="component" value="Unassembled WGS sequence"/>
</dbReference>
<proteinExistence type="predicted"/>
<name>A0A6N6VQK3_9BACT</name>
<organism evidence="1 2">
    <name type="scientific">Silvanigrella paludirubra</name>
    <dbReference type="NCBI Taxonomy" id="2499159"/>
    <lineage>
        <taxon>Bacteria</taxon>
        <taxon>Pseudomonadati</taxon>
        <taxon>Bdellovibrionota</taxon>
        <taxon>Oligoflexia</taxon>
        <taxon>Silvanigrellales</taxon>
        <taxon>Silvanigrellaceae</taxon>
        <taxon>Silvanigrella</taxon>
    </lineage>
</organism>
<protein>
    <submittedName>
        <fullName evidence="1">Uncharacterized protein</fullName>
    </submittedName>
</protein>